<feature type="region of interest" description="Disordered" evidence="1">
    <location>
        <begin position="95"/>
        <end position="114"/>
    </location>
</feature>
<feature type="compositionally biased region" description="Pro residues" evidence="1">
    <location>
        <begin position="103"/>
        <end position="113"/>
    </location>
</feature>
<comment type="caution">
    <text evidence="2">The sequence shown here is derived from an EMBL/GenBank/DDBJ whole genome shotgun (WGS) entry which is preliminary data.</text>
</comment>
<evidence type="ECO:0000313" key="3">
    <source>
        <dbReference type="Proteomes" id="UP000838756"/>
    </source>
</evidence>
<keyword evidence="3" id="KW-1185">Reference proteome</keyword>
<dbReference type="AlphaFoldDB" id="A0A8S4SJ90"/>
<evidence type="ECO:0000256" key="1">
    <source>
        <dbReference type="SAM" id="MobiDB-lite"/>
    </source>
</evidence>
<feature type="compositionally biased region" description="Low complexity" evidence="1">
    <location>
        <begin position="1"/>
        <end position="10"/>
    </location>
</feature>
<name>A0A8S4SJ90_9NEOP</name>
<sequence>MNTKKCTVEPTPEPPPSDPCKEQRIQQKIKAGIKICPSTPIEPPSPPPPCLALCIEKIKNVPVEVSQEPVVCVVEREETGQARCDKIKDIKAAHPDNSWPGCLPAPPPPPAPEPDLCEVQARQAKIKECEERMKRYKL</sequence>
<gene>
    <name evidence="2" type="primary">jg26205</name>
    <name evidence="2" type="ORF">PAEG_LOCUS23778</name>
</gene>
<evidence type="ECO:0000313" key="2">
    <source>
        <dbReference type="EMBL" id="CAH2260799.1"/>
    </source>
</evidence>
<dbReference type="EMBL" id="CAKXAJ010026170">
    <property type="protein sequence ID" value="CAH2260799.1"/>
    <property type="molecule type" value="Genomic_DNA"/>
</dbReference>
<dbReference type="Proteomes" id="UP000838756">
    <property type="component" value="Unassembled WGS sequence"/>
</dbReference>
<accession>A0A8S4SJ90</accession>
<protein>
    <submittedName>
        <fullName evidence="2">Jg26205 protein</fullName>
    </submittedName>
</protein>
<feature type="region of interest" description="Disordered" evidence="1">
    <location>
        <begin position="1"/>
        <end position="24"/>
    </location>
</feature>
<organism evidence="2 3">
    <name type="scientific">Pararge aegeria aegeria</name>
    <dbReference type="NCBI Taxonomy" id="348720"/>
    <lineage>
        <taxon>Eukaryota</taxon>
        <taxon>Metazoa</taxon>
        <taxon>Ecdysozoa</taxon>
        <taxon>Arthropoda</taxon>
        <taxon>Hexapoda</taxon>
        <taxon>Insecta</taxon>
        <taxon>Pterygota</taxon>
        <taxon>Neoptera</taxon>
        <taxon>Endopterygota</taxon>
        <taxon>Lepidoptera</taxon>
        <taxon>Glossata</taxon>
        <taxon>Ditrysia</taxon>
        <taxon>Papilionoidea</taxon>
        <taxon>Nymphalidae</taxon>
        <taxon>Satyrinae</taxon>
        <taxon>Satyrini</taxon>
        <taxon>Parargina</taxon>
        <taxon>Pararge</taxon>
    </lineage>
</organism>
<proteinExistence type="predicted"/>
<reference evidence="2" key="1">
    <citation type="submission" date="2022-03" db="EMBL/GenBank/DDBJ databases">
        <authorList>
            <person name="Lindestad O."/>
        </authorList>
    </citation>
    <scope>NUCLEOTIDE SEQUENCE</scope>
</reference>